<dbReference type="InterPro" id="IPR002364">
    <property type="entry name" value="Quin_OxRdtase/zeta-crystal_CS"/>
</dbReference>
<gene>
    <name evidence="4" type="primary">qorA</name>
    <name evidence="4" type="ORF">BN997_03151</name>
</gene>
<dbReference type="InterPro" id="IPR020843">
    <property type="entry name" value="ER"/>
</dbReference>
<dbReference type="GO" id="GO:0008270">
    <property type="term" value="F:zinc ion binding"/>
    <property type="evidence" value="ECO:0007669"/>
    <property type="project" value="InterPro"/>
</dbReference>
<dbReference type="Gene3D" id="3.90.180.10">
    <property type="entry name" value="Medium-chain alcohol dehydrogenases, catalytic domain"/>
    <property type="match status" value="1"/>
</dbReference>
<dbReference type="RefSeq" id="WP_042533536.1">
    <property type="nucleotide sequence ID" value="NZ_CDGG01000001.1"/>
</dbReference>
<dbReference type="GO" id="GO:0005829">
    <property type="term" value="C:cytosol"/>
    <property type="evidence" value="ECO:0007669"/>
    <property type="project" value="TreeGrafter"/>
</dbReference>
<dbReference type="InterPro" id="IPR036291">
    <property type="entry name" value="NAD(P)-bd_dom_sf"/>
</dbReference>
<dbReference type="SMART" id="SM00829">
    <property type="entry name" value="PKS_ER"/>
    <property type="match status" value="1"/>
</dbReference>
<dbReference type="GO" id="GO:0003960">
    <property type="term" value="F:quinone reductase (NADPH) activity"/>
    <property type="evidence" value="ECO:0007669"/>
    <property type="project" value="TreeGrafter"/>
</dbReference>
<reference evidence="4 5" key="1">
    <citation type="submission" date="2014-11" db="EMBL/GenBank/DDBJ databases">
        <authorList>
            <person name="Urmite Genomes Urmite Genomes"/>
        </authorList>
    </citation>
    <scope>NUCLEOTIDE SEQUENCE [LARGE SCALE GENOMIC DNA]</scope>
    <source>
        <strain evidence="4 5">Oc5</strain>
    </source>
</reference>
<keyword evidence="2" id="KW-0560">Oxidoreductase</keyword>
<dbReference type="PROSITE" id="PS01162">
    <property type="entry name" value="QOR_ZETA_CRYSTAL"/>
    <property type="match status" value="1"/>
</dbReference>
<dbReference type="PANTHER" id="PTHR48106">
    <property type="entry name" value="QUINONE OXIDOREDUCTASE PIG3-RELATED"/>
    <property type="match status" value="1"/>
</dbReference>
<feature type="domain" description="Enoyl reductase (ER)" evidence="3">
    <location>
        <begin position="10"/>
        <end position="320"/>
    </location>
</feature>
<evidence type="ECO:0000313" key="5">
    <source>
        <dbReference type="Proteomes" id="UP000040453"/>
    </source>
</evidence>
<dbReference type="Pfam" id="PF08240">
    <property type="entry name" value="ADH_N"/>
    <property type="match status" value="1"/>
</dbReference>
<dbReference type="EMBL" id="CDGG01000001">
    <property type="protein sequence ID" value="CEI83246.1"/>
    <property type="molecule type" value="Genomic_DNA"/>
</dbReference>
<name>A0A0A1MWP5_9BACI</name>
<dbReference type="AlphaFoldDB" id="A0A0A1MWP5"/>
<evidence type="ECO:0000313" key="4">
    <source>
        <dbReference type="EMBL" id="CEI83246.1"/>
    </source>
</evidence>
<sequence length="324" mass="34942">MKAVVMNEFGGSDVLQFKEIPKPEPQPDEILIKVIYTSVNYADIKNRTGNKAKANFPMILGLDAAGAVEKVGASVESVKPGDRVICFPKGGAYAEYVLASELLTFKIPDELDFKMAAACPTVGFLSYKLTHDLAQITPDDTVLVHSSAGGVGSTIIQMVKLLGAKRIIGTVSSLEKSSVPLELGADDVYTYTDFDEKIKETTDGKGVDIIFDSQAGEITERSMKVLSHFGRLVHFGNSSGGIGNFNTKDVHASCRSVLGFSLGTTRKERPETLEAVSQNVLELIRSGKLEIKVGAVFLLEKIAEAHDFISSRKSTGKILIHVSD</sequence>
<accession>A0A0A1MWP5</accession>
<dbReference type="SUPFAM" id="SSF50129">
    <property type="entry name" value="GroES-like"/>
    <property type="match status" value="1"/>
</dbReference>
<dbReference type="PANTHER" id="PTHR48106:SF13">
    <property type="entry name" value="QUINONE OXIDOREDUCTASE-RELATED"/>
    <property type="match status" value="1"/>
</dbReference>
<protein>
    <submittedName>
        <fullName evidence="4">Quinone oxidoreductase 1</fullName>
    </submittedName>
</protein>
<proteinExistence type="predicted"/>
<dbReference type="InterPro" id="IPR013149">
    <property type="entry name" value="ADH-like_C"/>
</dbReference>
<keyword evidence="5" id="KW-1185">Reference proteome</keyword>
<dbReference type="InterPro" id="IPR013154">
    <property type="entry name" value="ADH-like_N"/>
</dbReference>
<evidence type="ECO:0000256" key="1">
    <source>
        <dbReference type="ARBA" id="ARBA00022857"/>
    </source>
</evidence>
<dbReference type="InterPro" id="IPR011032">
    <property type="entry name" value="GroES-like_sf"/>
</dbReference>
<dbReference type="STRING" id="545501.BN997_03151"/>
<keyword evidence="1" id="KW-0521">NADP</keyword>
<dbReference type="Proteomes" id="UP000040453">
    <property type="component" value="Unassembled WGS sequence"/>
</dbReference>
<dbReference type="OrthoDB" id="9787435at2"/>
<dbReference type="GO" id="GO:0035925">
    <property type="term" value="F:mRNA 3'-UTR AU-rich region binding"/>
    <property type="evidence" value="ECO:0007669"/>
    <property type="project" value="TreeGrafter"/>
</dbReference>
<dbReference type="Pfam" id="PF00107">
    <property type="entry name" value="ADH_zinc_N"/>
    <property type="match status" value="1"/>
</dbReference>
<dbReference type="GO" id="GO:0070402">
    <property type="term" value="F:NADPH binding"/>
    <property type="evidence" value="ECO:0007669"/>
    <property type="project" value="TreeGrafter"/>
</dbReference>
<evidence type="ECO:0000259" key="3">
    <source>
        <dbReference type="SMART" id="SM00829"/>
    </source>
</evidence>
<organism evidence="4 5">
    <name type="scientific">Oceanobacillus oncorhynchi</name>
    <dbReference type="NCBI Taxonomy" id="545501"/>
    <lineage>
        <taxon>Bacteria</taxon>
        <taxon>Bacillati</taxon>
        <taxon>Bacillota</taxon>
        <taxon>Bacilli</taxon>
        <taxon>Bacillales</taxon>
        <taxon>Bacillaceae</taxon>
        <taxon>Oceanobacillus</taxon>
    </lineage>
</organism>
<dbReference type="SUPFAM" id="SSF51735">
    <property type="entry name" value="NAD(P)-binding Rossmann-fold domains"/>
    <property type="match status" value="1"/>
</dbReference>
<evidence type="ECO:0000256" key="2">
    <source>
        <dbReference type="ARBA" id="ARBA00023002"/>
    </source>
</evidence>
<dbReference type="Gene3D" id="3.40.50.720">
    <property type="entry name" value="NAD(P)-binding Rossmann-like Domain"/>
    <property type="match status" value="1"/>
</dbReference>